<dbReference type="EMBL" id="LVHI01000038">
    <property type="protein sequence ID" value="OAK51482.1"/>
    <property type="molecule type" value="Genomic_DNA"/>
</dbReference>
<dbReference type="Gene3D" id="3.30.1460.30">
    <property type="entry name" value="YgaC/TfoX-N like chaperone"/>
    <property type="match status" value="1"/>
</dbReference>
<keyword evidence="3" id="KW-1185">Reference proteome</keyword>
<dbReference type="Proteomes" id="UP000077519">
    <property type="component" value="Unassembled WGS sequence"/>
</dbReference>
<dbReference type="Pfam" id="PF04993">
    <property type="entry name" value="TfoX_N"/>
    <property type="match status" value="1"/>
</dbReference>
<reference evidence="2 3" key="1">
    <citation type="submission" date="2016-03" db="EMBL/GenBank/DDBJ databases">
        <title>Genome sequence of Rhodococcus kyotonensis KB10.</title>
        <authorList>
            <person name="Jeong H."/>
            <person name="Hong C.E."/>
            <person name="Jo S.H."/>
            <person name="Park J.M."/>
        </authorList>
    </citation>
    <scope>NUCLEOTIDE SEQUENCE [LARGE SCALE GENOMIC DNA]</scope>
    <source>
        <strain evidence="2 3">KB10</strain>
    </source>
</reference>
<comment type="caution">
    <text evidence="2">The sequence shown here is derived from an EMBL/GenBank/DDBJ whole genome shotgun (WGS) entry which is preliminary data.</text>
</comment>
<evidence type="ECO:0000259" key="1">
    <source>
        <dbReference type="Pfam" id="PF04993"/>
    </source>
</evidence>
<dbReference type="AlphaFoldDB" id="A0A177Y7I5"/>
<evidence type="ECO:0000313" key="3">
    <source>
        <dbReference type="Proteomes" id="UP000077519"/>
    </source>
</evidence>
<organism evidence="2 3">
    <name type="scientific">Rhodococcoides kyotonense</name>
    <dbReference type="NCBI Taxonomy" id="398843"/>
    <lineage>
        <taxon>Bacteria</taxon>
        <taxon>Bacillati</taxon>
        <taxon>Actinomycetota</taxon>
        <taxon>Actinomycetes</taxon>
        <taxon>Mycobacteriales</taxon>
        <taxon>Nocardiaceae</taxon>
        <taxon>Rhodococcoides</taxon>
    </lineage>
</organism>
<proteinExistence type="predicted"/>
<protein>
    <recommendedName>
        <fullName evidence="1">TfoX N-terminal domain-containing protein</fullName>
    </recommendedName>
</protein>
<gene>
    <name evidence="2" type="ORF">A3K89_11070</name>
</gene>
<evidence type="ECO:0000313" key="2">
    <source>
        <dbReference type="EMBL" id="OAK51482.1"/>
    </source>
</evidence>
<dbReference type="RefSeq" id="WP_068430646.1">
    <property type="nucleotide sequence ID" value="NZ_LVHI01000038.1"/>
</dbReference>
<dbReference type="InterPro" id="IPR007076">
    <property type="entry name" value="TfoX_N"/>
</dbReference>
<feature type="domain" description="TfoX N-terminal" evidence="1">
    <location>
        <begin position="14"/>
        <end position="101"/>
    </location>
</feature>
<dbReference type="SUPFAM" id="SSF159894">
    <property type="entry name" value="YgaC/TfoX-N like"/>
    <property type="match status" value="1"/>
</dbReference>
<name>A0A177Y7I5_9NOCA</name>
<accession>A0A177Y7I5</accession>
<sequence>MAYDAELADRIRDALAGEPPVVEKKMFGGLEFMVRGKIAVGAHADGEMLVKIDPACNDELTARPGVRRAVMGGRDMGDSWIIVSADALEGDGVRFWVGVALEYNAAHT</sequence>